<evidence type="ECO:0000313" key="2">
    <source>
        <dbReference type="Proteomes" id="UP000195807"/>
    </source>
</evidence>
<evidence type="ECO:0000313" key="1">
    <source>
        <dbReference type="EMBL" id="ARU15966.1"/>
    </source>
</evidence>
<dbReference type="KEGG" id="cman:A9D14_06905"/>
<proteinExistence type="predicted"/>
<gene>
    <name evidence="1" type="ORF">A9D14_06905</name>
</gene>
<keyword evidence="2" id="KW-1185">Reference proteome</keyword>
<dbReference type="STRING" id="450378.GCA_001661675_01381"/>
<organism evidence="1 2">
    <name type="scientific">Croceicoccus marinus</name>
    <dbReference type="NCBI Taxonomy" id="450378"/>
    <lineage>
        <taxon>Bacteria</taxon>
        <taxon>Pseudomonadati</taxon>
        <taxon>Pseudomonadota</taxon>
        <taxon>Alphaproteobacteria</taxon>
        <taxon>Sphingomonadales</taxon>
        <taxon>Erythrobacteraceae</taxon>
        <taxon>Croceicoccus</taxon>
    </lineage>
</organism>
<reference evidence="1 2" key="1">
    <citation type="submission" date="2017-01" db="EMBL/GenBank/DDBJ databases">
        <title>Complete genome sequence of esterase-producing bacterium Croceicoccus marinus E4A9.</title>
        <authorList>
            <person name="Wu Y.-H."/>
            <person name="Cheng H."/>
            <person name="Xu L."/>
            <person name="Huo Y.-Y."/>
            <person name="Wang C.-S."/>
            <person name="Xu X.-W."/>
        </authorList>
    </citation>
    <scope>NUCLEOTIDE SEQUENCE [LARGE SCALE GENOMIC DNA]</scope>
    <source>
        <strain evidence="1 2">E4A9</strain>
    </source>
</reference>
<dbReference type="AlphaFoldDB" id="A0A1Z1FB63"/>
<protein>
    <recommendedName>
        <fullName evidence="3">Flagellar FliJ protein</fullName>
    </recommendedName>
</protein>
<dbReference type="Proteomes" id="UP000195807">
    <property type="component" value="Chromosome"/>
</dbReference>
<name>A0A1Z1FB63_9SPHN</name>
<dbReference type="EMBL" id="CP019602">
    <property type="protein sequence ID" value="ARU15966.1"/>
    <property type="molecule type" value="Genomic_DNA"/>
</dbReference>
<sequence>MKPDKVALQRLRRLERVREVAKQTAAMQAAQAEGTLGQLTRLRDRTRAMAASYSPAPQMEGGDLRRMQAFVEGIGRLTGQTEQDIGVARSRADALRGDLAVAERRLTMASERAAACRKALLQEKPADAPARRRNWHDT</sequence>
<evidence type="ECO:0008006" key="3">
    <source>
        <dbReference type="Google" id="ProtNLM"/>
    </source>
</evidence>
<accession>A0A1Z1FB63</accession>